<reference evidence="1" key="1">
    <citation type="submission" date="2014-09" db="EMBL/GenBank/DDBJ databases">
        <authorList>
            <person name="Magalhaes I.L.F."/>
            <person name="Oliveira U."/>
            <person name="Santos F.R."/>
            <person name="Vidigal T.H.D.A."/>
            <person name="Brescovit A.D."/>
            <person name="Santos A.J."/>
        </authorList>
    </citation>
    <scope>NUCLEOTIDE SEQUENCE</scope>
    <source>
        <tissue evidence="1">Shoot tissue taken approximately 20 cm above the soil surface</tissue>
    </source>
</reference>
<dbReference type="EMBL" id="GBRH01219094">
    <property type="protein sequence ID" value="JAD78801.1"/>
    <property type="molecule type" value="Transcribed_RNA"/>
</dbReference>
<name>A0A0A9CT64_ARUDO</name>
<reference evidence="1" key="2">
    <citation type="journal article" date="2015" name="Data Brief">
        <title>Shoot transcriptome of the giant reed, Arundo donax.</title>
        <authorList>
            <person name="Barrero R.A."/>
            <person name="Guerrero F.D."/>
            <person name="Moolhuijzen P."/>
            <person name="Goolsby J.A."/>
            <person name="Tidwell J."/>
            <person name="Bellgard S.E."/>
            <person name="Bellgard M.I."/>
        </authorList>
    </citation>
    <scope>NUCLEOTIDE SEQUENCE</scope>
    <source>
        <tissue evidence="1">Shoot tissue taken approximately 20 cm above the soil surface</tissue>
    </source>
</reference>
<protein>
    <submittedName>
        <fullName evidence="1">Uncharacterized protein</fullName>
    </submittedName>
</protein>
<proteinExistence type="predicted"/>
<dbReference type="AlphaFoldDB" id="A0A0A9CT64"/>
<evidence type="ECO:0000313" key="1">
    <source>
        <dbReference type="EMBL" id="JAD78801.1"/>
    </source>
</evidence>
<sequence>MSVTSTRSSLAQSIIDTNILNHCHVDNARSPSLSQARSPRRRRAPHIVLVTGSTPLACWKQMEIVTGRK</sequence>
<organism evidence="1">
    <name type="scientific">Arundo donax</name>
    <name type="common">Giant reed</name>
    <name type="synonym">Donax arundinaceus</name>
    <dbReference type="NCBI Taxonomy" id="35708"/>
    <lineage>
        <taxon>Eukaryota</taxon>
        <taxon>Viridiplantae</taxon>
        <taxon>Streptophyta</taxon>
        <taxon>Embryophyta</taxon>
        <taxon>Tracheophyta</taxon>
        <taxon>Spermatophyta</taxon>
        <taxon>Magnoliopsida</taxon>
        <taxon>Liliopsida</taxon>
        <taxon>Poales</taxon>
        <taxon>Poaceae</taxon>
        <taxon>PACMAD clade</taxon>
        <taxon>Arundinoideae</taxon>
        <taxon>Arundineae</taxon>
        <taxon>Arundo</taxon>
    </lineage>
</organism>
<accession>A0A0A9CT64</accession>